<evidence type="ECO:0000259" key="3">
    <source>
        <dbReference type="Pfam" id="PF08028"/>
    </source>
</evidence>
<dbReference type="Pfam" id="PF02771">
    <property type="entry name" value="Acyl-CoA_dh_N"/>
    <property type="match status" value="1"/>
</dbReference>
<keyword evidence="5" id="KW-1185">Reference proteome</keyword>
<dbReference type="InterPro" id="IPR046373">
    <property type="entry name" value="Acyl-CoA_Oxase/DH_mid-dom_sf"/>
</dbReference>
<feature type="domain" description="Acyl-CoA dehydrogenase C-terminal" evidence="3">
    <location>
        <begin position="254"/>
        <end position="380"/>
    </location>
</feature>
<accession>A0A370NRK8</accession>
<comment type="caution">
    <text evidence="4">The sequence shown here is derived from an EMBL/GenBank/DDBJ whole genome shotgun (WGS) entry which is preliminary data.</text>
</comment>
<dbReference type="InterPro" id="IPR013786">
    <property type="entry name" value="AcylCoA_DH/ox_N"/>
</dbReference>
<dbReference type="Gene3D" id="1.10.540.10">
    <property type="entry name" value="Acyl-CoA dehydrogenase/oxidase, N-terminal domain"/>
    <property type="match status" value="1"/>
</dbReference>
<dbReference type="PANTHER" id="PTHR43884">
    <property type="entry name" value="ACYL-COA DEHYDROGENASE"/>
    <property type="match status" value="1"/>
</dbReference>
<dbReference type="PIRSF" id="PIRSF016578">
    <property type="entry name" value="HsaA"/>
    <property type="match status" value="1"/>
</dbReference>
<dbReference type="PANTHER" id="PTHR43884:SF12">
    <property type="entry name" value="ISOVALERYL-COA DEHYDROGENASE, MITOCHONDRIAL-RELATED"/>
    <property type="match status" value="1"/>
</dbReference>
<dbReference type="Gene3D" id="1.20.140.10">
    <property type="entry name" value="Butyryl-CoA Dehydrogenase, subunit A, domain 3"/>
    <property type="match status" value="1"/>
</dbReference>
<evidence type="ECO:0000313" key="5">
    <source>
        <dbReference type="Proteomes" id="UP000255165"/>
    </source>
</evidence>
<dbReference type="RefSeq" id="WP_115213429.1">
    <property type="nucleotide sequence ID" value="NZ_QKWJ01000028.1"/>
</dbReference>
<dbReference type="Gene3D" id="2.40.110.10">
    <property type="entry name" value="Butyryl-CoA Dehydrogenase, subunit A, domain 2"/>
    <property type="match status" value="1"/>
</dbReference>
<organism evidence="4 5">
    <name type="scientific">Cupriavidus lacunae</name>
    <dbReference type="NCBI Taxonomy" id="2666307"/>
    <lineage>
        <taxon>Bacteria</taxon>
        <taxon>Pseudomonadati</taxon>
        <taxon>Pseudomonadota</taxon>
        <taxon>Betaproteobacteria</taxon>
        <taxon>Burkholderiales</taxon>
        <taxon>Burkholderiaceae</taxon>
        <taxon>Cupriavidus</taxon>
    </lineage>
</organism>
<dbReference type="InterPro" id="IPR036250">
    <property type="entry name" value="AcylCo_DH-like_C"/>
</dbReference>
<dbReference type="Proteomes" id="UP000255165">
    <property type="component" value="Unassembled WGS sequence"/>
</dbReference>
<dbReference type="EMBL" id="QKWJ01000028">
    <property type="protein sequence ID" value="RDK08240.1"/>
    <property type="molecule type" value="Genomic_DNA"/>
</dbReference>
<dbReference type="InterPro" id="IPR013107">
    <property type="entry name" value="Acyl-CoA_DH_C"/>
</dbReference>
<keyword evidence="1" id="KW-0560">Oxidoreductase</keyword>
<reference evidence="5" key="1">
    <citation type="submission" date="2018-06" db="EMBL/GenBank/DDBJ databases">
        <authorList>
            <person name="Feng T."/>
            <person name="Jeon C.O."/>
        </authorList>
    </citation>
    <scope>NUCLEOTIDE SEQUENCE [LARGE SCALE GENOMIC DNA]</scope>
    <source>
        <strain evidence="5">S23</strain>
    </source>
</reference>
<evidence type="ECO:0000256" key="1">
    <source>
        <dbReference type="ARBA" id="ARBA00023002"/>
    </source>
</evidence>
<dbReference type="AlphaFoldDB" id="A0A370NRK8"/>
<feature type="domain" description="Acyl-CoA dehydrogenase/oxidase N-terminal" evidence="2">
    <location>
        <begin position="25"/>
        <end position="108"/>
    </location>
</feature>
<dbReference type="GO" id="GO:0006552">
    <property type="term" value="P:L-leucine catabolic process"/>
    <property type="evidence" value="ECO:0007669"/>
    <property type="project" value="TreeGrafter"/>
</dbReference>
<evidence type="ECO:0000313" key="4">
    <source>
        <dbReference type="EMBL" id="RDK08240.1"/>
    </source>
</evidence>
<sequence length="405" mass="43644">MSTSPLATSSGSLPVLASHDAAIAAARALHEKIRGRADRTESERIVSAETIRDLMDAGLFGVVTPRMFGGSELGFATLVDVTAEIASACGSTGWVYGVLAGHSWMLNLFPLQVQREVMSADRVLTATVFRLGGTVTEVDGGYRLINGDGRFCSGIDHVQWVIVGNAVQREGQPPEPRFFVVPREDIEIVDDWFTAGMRGTGSRSIRIAETFIPAHRSVSVKDMMSGTADETGSVRAPIYRMPFQNVTPFSLVGAPLGMARAAVRSFSEGLAARLATFSSEQAAEQSATFARVAESVAEIDAALAVVREDARRVDSADDPRSISDLDWARIPRDWAYAAQKARYAVNALFEAAGGSGIYNSSELQRIWRDVNSAAQHFAFTWDSAMTSYGRAVIGLQPSKFGPKGR</sequence>
<dbReference type="GO" id="GO:0050660">
    <property type="term" value="F:flavin adenine dinucleotide binding"/>
    <property type="evidence" value="ECO:0007669"/>
    <property type="project" value="InterPro"/>
</dbReference>
<proteinExistence type="predicted"/>
<dbReference type="SUPFAM" id="SSF56645">
    <property type="entry name" value="Acyl-CoA dehydrogenase NM domain-like"/>
    <property type="match status" value="1"/>
</dbReference>
<dbReference type="SUPFAM" id="SSF47203">
    <property type="entry name" value="Acyl-CoA dehydrogenase C-terminal domain-like"/>
    <property type="match status" value="1"/>
</dbReference>
<dbReference type="InterPro" id="IPR037069">
    <property type="entry name" value="AcylCoA_DH/ox_N_sf"/>
</dbReference>
<dbReference type="InterPro" id="IPR009100">
    <property type="entry name" value="AcylCoA_DH/oxidase_NM_dom_sf"/>
</dbReference>
<gene>
    <name evidence="4" type="ORF">DN412_21460</name>
</gene>
<dbReference type="Pfam" id="PF08028">
    <property type="entry name" value="Acyl-CoA_dh_2"/>
    <property type="match status" value="1"/>
</dbReference>
<evidence type="ECO:0000259" key="2">
    <source>
        <dbReference type="Pfam" id="PF02771"/>
    </source>
</evidence>
<protein>
    <submittedName>
        <fullName evidence="4">Oxidoreductase</fullName>
    </submittedName>
</protein>
<name>A0A370NRK8_9BURK</name>
<dbReference type="GO" id="GO:0008470">
    <property type="term" value="F:3-methylbutanoyl-CoA dehydrogenase activity"/>
    <property type="evidence" value="ECO:0007669"/>
    <property type="project" value="TreeGrafter"/>
</dbReference>